<accession>X0YLW7</accession>
<evidence type="ECO:0000313" key="1">
    <source>
        <dbReference type="EMBL" id="GAG49483.1"/>
    </source>
</evidence>
<organism evidence="1">
    <name type="scientific">marine sediment metagenome</name>
    <dbReference type="NCBI Taxonomy" id="412755"/>
    <lineage>
        <taxon>unclassified sequences</taxon>
        <taxon>metagenomes</taxon>
        <taxon>ecological metagenomes</taxon>
    </lineage>
</organism>
<sequence length="92" mass="10609">VLEEIYGDSSQEVEISFYGNYSKIYLLVNGTGCFKYSLMWARPTCNEDKFEENDIQVTAVNVTANHSSKSARLVENDWVENFHYSVRLVDDD</sequence>
<protein>
    <submittedName>
        <fullName evidence="1">Uncharacterized protein</fullName>
    </submittedName>
</protein>
<name>X0YLW7_9ZZZZ</name>
<dbReference type="EMBL" id="BARS01058573">
    <property type="protein sequence ID" value="GAG49483.1"/>
    <property type="molecule type" value="Genomic_DNA"/>
</dbReference>
<reference evidence="1" key="1">
    <citation type="journal article" date="2014" name="Front. Microbiol.">
        <title>High frequency of phylogenetically diverse reductive dehalogenase-homologous genes in deep subseafloor sedimentary metagenomes.</title>
        <authorList>
            <person name="Kawai M."/>
            <person name="Futagami T."/>
            <person name="Toyoda A."/>
            <person name="Takaki Y."/>
            <person name="Nishi S."/>
            <person name="Hori S."/>
            <person name="Arai W."/>
            <person name="Tsubouchi T."/>
            <person name="Morono Y."/>
            <person name="Uchiyama I."/>
            <person name="Ito T."/>
            <person name="Fujiyama A."/>
            <person name="Inagaki F."/>
            <person name="Takami H."/>
        </authorList>
    </citation>
    <scope>NUCLEOTIDE SEQUENCE</scope>
    <source>
        <strain evidence="1">Expedition CK06-06</strain>
    </source>
</reference>
<comment type="caution">
    <text evidence="1">The sequence shown here is derived from an EMBL/GenBank/DDBJ whole genome shotgun (WGS) entry which is preliminary data.</text>
</comment>
<dbReference type="AlphaFoldDB" id="X0YLW7"/>
<feature type="non-terminal residue" evidence="1">
    <location>
        <position position="92"/>
    </location>
</feature>
<gene>
    <name evidence="1" type="ORF">S01H1_85340</name>
</gene>
<proteinExistence type="predicted"/>
<feature type="non-terminal residue" evidence="1">
    <location>
        <position position="1"/>
    </location>
</feature>